<dbReference type="Pfam" id="PF02148">
    <property type="entry name" value="zf-UBP"/>
    <property type="match status" value="1"/>
</dbReference>
<reference evidence="2 3" key="1">
    <citation type="submission" date="2020-02" db="EMBL/GenBank/DDBJ databases">
        <title>Acidophilic actinobacteria isolated from forest soil.</title>
        <authorList>
            <person name="Golinska P."/>
        </authorList>
    </citation>
    <scope>NUCLEOTIDE SEQUENCE [LARGE SCALE GENOMIC DNA]</scope>
    <source>
        <strain evidence="2 3">NL8</strain>
    </source>
</reference>
<dbReference type="RefSeq" id="WP_212010903.1">
    <property type="nucleotide sequence ID" value="NZ_JAAFYZ010000069.1"/>
</dbReference>
<dbReference type="Gene3D" id="3.30.40.10">
    <property type="entry name" value="Zinc/RING finger domain, C3HC4 (zinc finger)"/>
    <property type="match status" value="1"/>
</dbReference>
<feature type="domain" description="UBP-type" evidence="1">
    <location>
        <begin position="12"/>
        <end position="107"/>
    </location>
</feature>
<sequence length="107" mass="11739">MPVPVYVPANGGRCDHLEQPRPGEPPRVGETAAADECRACRAVGGRWLHLRECLVCGHVGCCDNSQNRHATAHWRATGHPLIRSLEPGEVWAWCYPDEAMLLPADCS</sequence>
<accession>A0ABS5KTL7</accession>
<dbReference type="Proteomes" id="UP000730482">
    <property type="component" value="Unassembled WGS sequence"/>
</dbReference>
<evidence type="ECO:0000259" key="1">
    <source>
        <dbReference type="PROSITE" id="PS50271"/>
    </source>
</evidence>
<dbReference type="PROSITE" id="PS50271">
    <property type="entry name" value="ZF_UBP"/>
    <property type="match status" value="1"/>
</dbReference>
<proteinExistence type="predicted"/>
<dbReference type="SUPFAM" id="SSF57850">
    <property type="entry name" value="RING/U-box"/>
    <property type="match status" value="1"/>
</dbReference>
<evidence type="ECO:0000313" key="3">
    <source>
        <dbReference type="Proteomes" id="UP000730482"/>
    </source>
</evidence>
<dbReference type="EMBL" id="JAAFYZ010000069">
    <property type="protein sequence ID" value="MBS2549345.1"/>
    <property type="molecule type" value="Genomic_DNA"/>
</dbReference>
<keyword evidence="3" id="KW-1185">Reference proteome</keyword>
<dbReference type="InterPro" id="IPR001607">
    <property type="entry name" value="Znf_UBP"/>
</dbReference>
<protein>
    <submittedName>
        <fullName evidence="2">UBP-type zinc finger domain-containing protein</fullName>
    </submittedName>
</protein>
<gene>
    <name evidence="2" type="ORF">KGQ19_20990</name>
</gene>
<comment type="caution">
    <text evidence="2">The sequence shown here is derived from an EMBL/GenBank/DDBJ whole genome shotgun (WGS) entry which is preliminary data.</text>
</comment>
<name>A0ABS5KTL7_9ACTN</name>
<evidence type="ECO:0000313" key="2">
    <source>
        <dbReference type="EMBL" id="MBS2549345.1"/>
    </source>
</evidence>
<dbReference type="InterPro" id="IPR013083">
    <property type="entry name" value="Znf_RING/FYVE/PHD"/>
</dbReference>
<organism evidence="2 3">
    <name type="scientific">Catenulispora pinistramenti</name>
    <dbReference type="NCBI Taxonomy" id="2705254"/>
    <lineage>
        <taxon>Bacteria</taxon>
        <taxon>Bacillati</taxon>
        <taxon>Actinomycetota</taxon>
        <taxon>Actinomycetes</taxon>
        <taxon>Catenulisporales</taxon>
        <taxon>Catenulisporaceae</taxon>
        <taxon>Catenulispora</taxon>
    </lineage>
</organism>